<name>A0A4Q2L1K5_9MICO</name>
<sequence length="64" mass="6754">MPPPTVTVARRLTLSVPVAWNLIESADPAFAFAGAYFVEPSTVVVAVPLVVTTRRIELCTSPAG</sequence>
<keyword evidence="2" id="KW-1185">Reference proteome</keyword>
<protein>
    <submittedName>
        <fullName evidence="1">Uncharacterized protein</fullName>
    </submittedName>
</protein>
<dbReference type="AlphaFoldDB" id="A0A4Q2L1K5"/>
<dbReference type="Proteomes" id="UP000293865">
    <property type="component" value="Unassembled WGS sequence"/>
</dbReference>
<gene>
    <name evidence="1" type="ORF">ESP51_06145</name>
</gene>
<evidence type="ECO:0000313" key="2">
    <source>
        <dbReference type="Proteomes" id="UP000293865"/>
    </source>
</evidence>
<proteinExistence type="predicted"/>
<comment type="caution">
    <text evidence="1">The sequence shown here is derived from an EMBL/GenBank/DDBJ whole genome shotgun (WGS) entry which is preliminary data.</text>
</comment>
<organism evidence="1 2">
    <name type="scientific">Agromyces albus</name>
    <dbReference type="NCBI Taxonomy" id="205332"/>
    <lineage>
        <taxon>Bacteria</taxon>
        <taxon>Bacillati</taxon>
        <taxon>Actinomycetota</taxon>
        <taxon>Actinomycetes</taxon>
        <taxon>Micrococcales</taxon>
        <taxon>Microbacteriaceae</taxon>
        <taxon>Agromyces</taxon>
    </lineage>
</organism>
<evidence type="ECO:0000313" key="1">
    <source>
        <dbReference type="EMBL" id="RXZ71948.1"/>
    </source>
</evidence>
<reference evidence="1 2" key="1">
    <citation type="submission" date="2019-01" db="EMBL/GenBank/DDBJ databases">
        <title>Agromyces.</title>
        <authorList>
            <person name="Li J."/>
        </authorList>
    </citation>
    <scope>NUCLEOTIDE SEQUENCE [LARGE SCALE GENOMIC DNA]</scope>
    <source>
        <strain evidence="1 2">DSM 15934</strain>
    </source>
</reference>
<dbReference type="EMBL" id="SDPN01000008">
    <property type="protein sequence ID" value="RXZ71948.1"/>
    <property type="molecule type" value="Genomic_DNA"/>
</dbReference>
<accession>A0A4Q2L1K5</accession>